<evidence type="ECO:0000256" key="4">
    <source>
        <dbReference type="ARBA" id="ARBA00023136"/>
    </source>
</evidence>
<evidence type="ECO:0000313" key="8">
    <source>
        <dbReference type="Proteomes" id="UP000229030"/>
    </source>
</evidence>
<dbReference type="AlphaFoldDB" id="A0A2M7DED3"/>
<protein>
    <submittedName>
        <fullName evidence="7">Endolytic transglycosylase MltG</fullName>
    </submittedName>
</protein>
<dbReference type="Gene3D" id="3.30.1490.480">
    <property type="entry name" value="Endolytic murein transglycosylase"/>
    <property type="match status" value="1"/>
</dbReference>
<dbReference type="GO" id="GO:0071555">
    <property type="term" value="P:cell wall organization"/>
    <property type="evidence" value="ECO:0007669"/>
    <property type="project" value="UniProtKB-KW"/>
</dbReference>
<keyword evidence="3" id="KW-1133">Transmembrane helix</keyword>
<reference evidence="8" key="1">
    <citation type="submission" date="2017-09" db="EMBL/GenBank/DDBJ databases">
        <title>Depth-based differentiation of microbial function through sediment-hosted aquifers and enrichment of novel symbionts in the deep terrestrial subsurface.</title>
        <authorList>
            <person name="Probst A.J."/>
            <person name="Ladd B."/>
            <person name="Jarett J.K."/>
            <person name="Geller-Mcgrath D.E."/>
            <person name="Sieber C.M.K."/>
            <person name="Emerson J.B."/>
            <person name="Anantharaman K."/>
            <person name="Thomas B.C."/>
            <person name="Malmstrom R."/>
            <person name="Stieglmeier M."/>
            <person name="Klingl A."/>
            <person name="Woyke T."/>
            <person name="Ryan C.M."/>
            <person name="Banfield J.F."/>
        </authorList>
    </citation>
    <scope>NUCLEOTIDE SEQUENCE [LARGE SCALE GENOMIC DNA]</scope>
</reference>
<keyword evidence="2" id="KW-0812">Transmembrane</keyword>
<sequence length="332" mass="37236">MKRQRKIIIKVGLAAVLLLSAAGFFAREVYVVSFAAQASTRGEQIVFTIEKGQGFRDIGSNLQKAGLIKSWVWFDGYVLLSHKYHKMQAGVYGITSGATCAQIARQISGGDILQEKITIKEGWNSHDIANYLEQKQIFSQNDFWSASQEQQALIAYILSNDESALPYSASRNGHAIGLEGFLYPDTYQFPFGSSVSAVLQEILLNFKAKISDQLRADIKSQGKNLYDILIMAGLLEKEVQGYADKQMVAGILWKRLGADWPLQVDVAMETYQKKGLPTEPICNPGLESIKAAVYYQESPYWFYLSTPNGQIIFNETFDQHKAARQKYLRSDL</sequence>
<dbReference type="NCBIfam" id="TIGR00247">
    <property type="entry name" value="endolytic transglycosylase MltG"/>
    <property type="match status" value="1"/>
</dbReference>
<dbReference type="PANTHER" id="PTHR30518:SF2">
    <property type="entry name" value="ENDOLYTIC MUREIN TRANSGLYCOSYLASE"/>
    <property type="match status" value="1"/>
</dbReference>
<accession>A0A2M7DED3</accession>
<gene>
    <name evidence="7" type="ORF">COS21_01040</name>
</gene>
<evidence type="ECO:0000256" key="6">
    <source>
        <dbReference type="ARBA" id="ARBA00023316"/>
    </source>
</evidence>
<evidence type="ECO:0000256" key="5">
    <source>
        <dbReference type="ARBA" id="ARBA00023239"/>
    </source>
</evidence>
<keyword evidence="5" id="KW-0456">Lyase</keyword>
<evidence type="ECO:0000313" key="7">
    <source>
        <dbReference type="EMBL" id="PIV47232.1"/>
    </source>
</evidence>
<dbReference type="Proteomes" id="UP000229030">
    <property type="component" value="Unassembled WGS sequence"/>
</dbReference>
<organism evidence="7 8">
    <name type="scientific">bacterium (Candidatus Gribaldobacteria) CG02_land_8_20_14_3_00_41_15</name>
    <dbReference type="NCBI Taxonomy" id="2014270"/>
    <lineage>
        <taxon>Bacteria</taxon>
        <taxon>Candidatus Gribaldobacteria</taxon>
    </lineage>
</organism>
<dbReference type="EMBL" id="PETV01000033">
    <property type="protein sequence ID" value="PIV47232.1"/>
    <property type="molecule type" value="Genomic_DNA"/>
</dbReference>
<dbReference type="GO" id="GO:0016829">
    <property type="term" value="F:lyase activity"/>
    <property type="evidence" value="ECO:0007669"/>
    <property type="project" value="UniProtKB-KW"/>
</dbReference>
<dbReference type="PANTHER" id="PTHR30518">
    <property type="entry name" value="ENDOLYTIC MUREIN TRANSGLYCOSYLASE"/>
    <property type="match status" value="1"/>
</dbReference>
<comment type="caution">
    <text evidence="7">The sequence shown here is derived from an EMBL/GenBank/DDBJ whole genome shotgun (WGS) entry which is preliminary data.</text>
</comment>
<keyword evidence="1" id="KW-1003">Cell membrane</keyword>
<evidence type="ECO:0000256" key="1">
    <source>
        <dbReference type="ARBA" id="ARBA00022475"/>
    </source>
</evidence>
<dbReference type="Pfam" id="PF02618">
    <property type="entry name" value="YceG"/>
    <property type="match status" value="2"/>
</dbReference>
<dbReference type="InterPro" id="IPR003770">
    <property type="entry name" value="MLTG-like"/>
</dbReference>
<evidence type="ECO:0000256" key="2">
    <source>
        <dbReference type="ARBA" id="ARBA00022692"/>
    </source>
</evidence>
<keyword evidence="4" id="KW-0472">Membrane</keyword>
<evidence type="ECO:0000256" key="3">
    <source>
        <dbReference type="ARBA" id="ARBA00022989"/>
    </source>
</evidence>
<proteinExistence type="predicted"/>
<name>A0A2M7DED3_9BACT</name>
<keyword evidence="6" id="KW-0961">Cell wall biogenesis/degradation</keyword>